<dbReference type="SMART" id="SM00347">
    <property type="entry name" value="HTH_MARR"/>
    <property type="match status" value="1"/>
</dbReference>
<name>A0A221KJL4_VITFI</name>
<evidence type="ECO:0000313" key="6">
    <source>
        <dbReference type="EMBL" id="ASM79165.1"/>
    </source>
</evidence>
<keyword evidence="3" id="KW-0804">Transcription</keyword>
<dbReference type="GO" id="GO:0003677">
    <property type="term" value="F:DNA binding"/>
    <property type="evidence" value="ECO:0007669"/>
    <property type="project" value="UniProtKB-KW"/>
</dbReference>
<evidence type="ECO:0000256" key="3">
    <source>
        <dbReference type="ARBA" id="ARBA00023163"/>
    </source>
</evidence>
<keyword evidence="2" id="KW-0238">DNA-binding</keyword>
<reference evidence="6 7" key="1">
    <citation type="submission" date="2017-07" db="EMBL/GenBank/DDBJ databases">
        <title>Complete Genome Sequence of the cosmetic ferment Vitreoscilla filiformis (ATCC15551).</title>
        <authorList>
            <person name="Contreras S."/>
            <person name="Sagory-Zalkind P."/>
            <person name="Blanquart H."/>
            <person name="Iltis A."/>
            <person name="Morand S.C."/>
        </authorList>
    </citation>
    <scope>NUCLEOTIDE SEQUENCE [LARGE SCALE GENOMIC DNA]</scope>
    <source>
        <strain evidence="6 7">ATCC 15551</strain>
        <plasmid evidence="7">Plasmid pvf1</plasmid>
    </source>
</reference>
<dbReference type="RefSeq" id="WP_089418326.1">
    <property type="nucleotide sequence ID" value="NZ_CP022424.1"/>
</dbReference>
<evidence type="ECO:0000256" key="4">
    <source>
        <dbReference type="SAM" id="MobiDB-lite"/>
    </source>
</evidence>
<sequence length="168" mass="18318">MNTPSAFPVLVRHLTYKLHMLNKLNDRASAEAYFAGCGLPLAEARSLAAVGTFGDMTVNELAFEANLDKAQASRAAQALVERGYLSKRPNPQDARCVILSLTEAGRPMWQTMMQLIEQRNREIFGCLSPAERALLGELFDRLITNAQQGPAGGPPRIGRDSFPETAAS</sequence>
<dbReference type="EMBL" id="CP022424">
    <property type="protein sequence ID" value="ASM79165.1"/>
    <property type="molecule type" value="Genomic_DNA"/>
</dbReference>
<dbReference type="PROSITE" id="PS50995">
    <property type="entry name" value="HTH_MARR_2"/>
    <property type="match status" value="1"/>
</dbReference>
<dbReference type="PANTHER" id="PTHR35790">
    <property type="entry name" value="HTH-TYPE TRANSCRIPTIONAL REGULATOR PCHR"/>
    <property type="match status" value="1"/>
</dbReference>
<evidence type="ECO:0000256" key="1">
    <source>
        <dbReference type="ARBA" id="ARBA00023015"/>
    </source>
</evidence>
<evidence type="ECO:0000256" key="2">
    <source>
        <dbReference type="ARBA" id="ARBA00023125"/>
    </source>
</evidence>
<dbReference type="KEGG" id="vff:VITFI_CDS3388"/>
<dbReference type="InterPro" id="IPR052067">
    <property type="entry name" value="Metal_resp_HTH_trans_reg"/>
</dbReference>
<keyword evidence="7" id="KW-1185">Reference proteome</keyword>
<dbReference type="InterPro" id="IPR036390">
    <property type="entry name" value="WH_DNA-bd_sf"/>
</dbReference>
<dbReference type="Gene3D" id="1.10.10.10">
    <property type="entry name" value="Winged helix-like DNA-binding domain superfamily/Winged helix DNA-binding domain"/>
    <property type="match status" value="1"/>
</dbReference>
<dbReference type="SUPFAM" id="SSF46785">
    <property type="entry name" value="Winged helix' DNA-binding domain"/>
    <property type="match status" value="1"/>
</dbReference>
<dbReference type="Proteomes" id="UP000199729">
    <property type="component" value="Plasmid pVF1"/>
</dbReference>
<dbReference type="PANTHER" id="PTHR35790:SF4">
    <property type="entry name" value="HTH-TYPE TRANSCRIPTIONAL REGULATOR PCHR"/>
    <property type="match status" value="1"/>
</dbReference>
<geneLocation type="plasmid" evidence="7">
    <name>pvf1</name>
</geneLocation>
<dbReference type="GO" id="GO:0003700">
    <property type="term" value="F:DNA-binding transcription factor activity"/>
    <property type="evidence" value="ECO:0007669"/>
    <property type="project" value="InterPro"/>
</dbReference>
<evidence type="ECO:0000313" key="7">
    <source>
        <dbReference type="Proteomes" id="UP000199729"/>
    </source>
</evidence>
<keyword evidence="1" id="KW-0805">Transcription regulation</keyword>
<protein>
    <submittedName>
        <fullName evidence="6">MarR family transcriptional regulator</fullName>
    </submittedName>
</protein>
<keyword evidence="6" id="KW-0614">Plasmid</keyword>
<feature type="domain" description="HTH marR-type" evidence="5">
    <location>
        <begin position="11"/>
        <end position="144"/>
    </location>
</feature>
<dbReference type="InterPro" id="IPR000835">
    <property type="entry name" value="HTH_MarR-typ"/>
</dbReference>
<dbReference type="InterPro" id="IPR036388">
    <property type="entry name" value="WH-like_DNA-bd_sf"/>
</dbReference>
<feature type="region of interest" description="Disordered" evidence="4">
    <location>
        <begin position="146"/>
        <end position="168"/>
    </location>
</feature>
<accession>A0A221KJL4</accession>
<proteinExistence type="predicted"/>
<dbReference type="OrthoDB" id="32523at2"/>
<dbReference type="PRINTS" id="PR00598">
    <property type="entry name" value="HTHMARR"/>
</dbReference>
<gene>
    <name evidence="6" type="ORF">VITFI_CDS3388</name>
</gene>
<dbReference type="AlphaFoldDB" id="A0A221KJL4"/>
<evidence type="ECO:0000259" key="5">
    <source>
        <dbReference type="PROSITE" id="PS50995"/>
    </source>
</evidence>
<organism evidence="6 7">
    <name type="scientific">Vitreoscilla filiformis</name>
    <dbReference type="NCBI Taxonomy" id="63"/>
    <lineage>
        <taxon>Bacteria</taxon>
        <taxon>Pseudomonadati</taxon>
        <taxon>Pseudomonadota</taxon>
        <taxon>Betaproteobacteria</taxon>
        <taxon>Neisseriales</taxon>
        <taxon>Neisseriaceae</taxon>
        <taxon>Vitreoscilla</taxon>
    </lineage>
</organism>
<dbReference type="Pfam" id="PF12802">
    <property type="entry name" value="MarR_2"/>
    <property type="match status" value="1"/>
</dbReference>